<feature type="domain" description="Methyltransferase" evidence="1">
    <location>
        <begin position="110"/>
        <end position="204"/>
    </location>
</feature>
<dbReference type="InterPro" id="IPR041698">
    <property type="entry name" value="Methyltransf_25"/>
</dbReference>
<reference evidence="2 3" key="1">
    <citation type="submission" date="2016-10" db="EMBL/GenBank/DDBJ databases">
        <authorList>
            <person name="de Groot N.N."/>
        </authorList>
    </citation>
    <scope>NUCLEOTIDE SEQUENCE [LARGE SCALE GENOMIC DNA]</scope>
    <source>
        <strain evidence="2 3">AR32</strain>
    </source>
</reference>
<dbReference type="Proteomes" id="UP000236735">
    <property type="component" value="Unassembled WGS sequence"/>
</dbReference>
<dbReference type="PANTHER" id="PTHR43591">
    <property type="entry name" value="METHYLTRANSFERASE"/>
    <property type="match status" value="1"/>
</dbReference>
<dbReference type="AlphaFoldDB" id="A0A1H5X620"/>
<organism evidence="2 3">
    <name type="scientific">Xylanibacter ruminicola</name>
    <name type="common">Prevotella ruminicola</name>
    <dbReference type="NCBI Taxonomy" id="839"/>
    <lineage>
        <taxon>Bacteria</taxon>
        <taxon>Pseudomonadati</taxon>
        <taxon>Bacteroidota</taxon>
        <taxon>Bacteroidia</taxon>
        <taxon>Bacteroidales</taxon>
        <taxon>Prevotellaceae</taxon>
        <taxon>Xylanibacter</taxon>
    </lineage>
</organism>
<protein>
    <submittedName>
        <fullName evidence="2">Methyltransferase domain-containing protein</fullName>
    </submittedName>
</protein>
<dbReference type="GO" id="GO:0032259">
    <property type="term" value="P:methylation"/>
    <property type="evidence" value="ECO:0007669"/>
    <property type="project" value="UniProtKB-KW"/>
</dbReference>
<sequence length="271" mass="31305">MADKIKSSYKFSKSFYDDAITQGKWWSKLYFKLLWGGVDDNEIARRVLDWIPDDFKVKAAIEREQSGARIDSAEREQARLKVKAAIEREQSGARIDSAEHEQARSKIKLLDVPVGTAVFTTEKYRRMKQADITCLDYSRDMLEQAEYRFRGAGITNIKTMQGDVGALPFEDETFDYVLCMNGLHVFPNKDKAYSEILRTLKPGGELLACFYVAGEQKAADWLAKTVMTRMGWFTPPFDTVNDVRKRLEPYYDILDFHVEGAMLYFRARKRP</sequence>
<evidence type="ECO:0000313" key="2">
    <source>
        <dbReference type="EMBL" id="SEG07171.1"/>
    </source>
</evidence>
<keyword evidence="2" id="KW-0489">Methyltransferase</keyword>
<evidence type="ECO:0000313" key="3">
    <source>
        <dbReference type="Proteomes" id="UP000236735"/>
    </source>
</evidence>
<evidence type="ECO:0000259" key="1">
    <source>
        <dbReference type="Pfam" id="PF13649"/>
    </source>
</evidence>
<dbReference type="InterPro" id="IPR029063">
    <property type="entry name" value="SAM-dependent_MTases_sf"/>
</dbReference>
<dbReference type="CDD" id="cd02440">
    <property type="entry name" value="AdoMet_MTases"/>
    <property type="match status" value="1"/>
</dbReference>
<proteinExistence type="predicted"/>
<gene>
    <name evidence="2" type="ORF">SAMN05216354_2650</name>
</gene>
<dbReference type="GO" id="GO:0008168">
    <property type="term" value="F:methyltransferase activity"/>
    <property type="evidence" value="ECO:0007669"/>
    <property type="project" value="UniProtKB-KW"/>
</dbReference>
<name>A0A1H5X620_XYLRU</name>
<dbReference type="RefSeq" id="WP_146063171.1">
    <property type="nucleotide sequence ID" value="NZ_FNUV01000008.1"/>
</dbReference>
<dbReference type="EMBL" id="FNUV01000008">
    <property type="protein sequence ID" value="SEG07171.1"/>
    <property type="molecule type" value="Genomic_DNA"/>
</dbReference>
<dbReference type="Pfam" id="PF13649">
    <property type="entry name" value="Methyltransf_25"/>
    <property type="match status" value="1"/>
</dbReference>
<accession>A0A1H5X620</accession>
<dbReference type="SUPFAM" id="SSF53335">
    <property type="entry name" value="S-adenosyl-L-methionine-dependent methyltransferases"/>
    <property type="match status" value="1"/>
</dbReference>
<keyword evidence="2" id="KW-0808">Transferase</keyword>
<dbReference type="Gene3D" id="3.40.50.150">
    <property type="entry name" value="Vaccinia Virus protein VP39"/>
    <property type="match status" value="1"/>
</dbReference>
<dbReference type="PANTHER" id="PTHR43591:SF24">
    <property type="entry name" value="2-METHOXY-6-POLYPRENYL-1,4-BENZOQUINOL METHYLASE, MITOCHONDRIAL"/>
    <property type="match status" value="1"/>
</dbReference>